<evidence type="ECO:0000313" key="1">
    <source>
        <dbReference type="EMBL" id="RXF57535.1"/>
    </source>
</evidence>
<dbReference type="InterPro" id="IPR043129">
    <property type="entry name" value="ATPase_NBD"/>
</dbReference>
<dbReference type="RefSeq" id="WP_128734107.1">
    <property type="nucleotide sequence ID" value="NZ_SCLX01000034.1"/>
</dbReference>
<dbReference type="AlphaFoldDB" id="A0A4Q0LNW2"/>
<organism evidence="1 2">
    <name type="scientific">Lactobacillus crispatus</name>
    <dbReference type="NCBI Taxonomy" id="47770"/>
    <lineage>
        <taxon>Bacteria</taxon>
        <taxon>Bacillati</taxon>
        <taxon>Bacillota</taxon>
        <taxon>Bacilli</taxon>
        <taxon>Lactobacillales</taxon>
        <taxon>Lactobacillaceae</taxon>
        <taxon>Lactobacillus</taxon>
    </lineage>
</organism>
<dbReference type="Gene3D" id="3.30.420.40">
    <property type="match status" value="2"/>
</dbReference>
<name>A0A4Q0LNW2_9LACO</name>
<dbReference type="CDD" id="cd24023">
    <property type="entry name" value="ASKHA_NBD_ParM_Alp7A-like"/>
    <property type="match status" value="1"/>
</dbReference>
<reference evidence="1 2" key="1">
    <citation type="submission" date="2019-01" db="EMBL/GenBank/DDBJ databases">
        <title>The genome sequence of Lactobacillus crispatus L49.</title>
        <authorList>
            <person name="Zhong J."/>
            <person name="Zhang J."/>
        </authorList>
    </citation>
    <scope>NUCLEOTIDE SEQUENCE [LARGE SCALE GENOMIC DNA]</scope>
    <source>
        <strain evidence="1 2">L49</strain>
    </source>
</reference>
<evidence type="ECO:0000313" key="2">
    <source>
        <dbReference type="Proteomes" id="UP000289808"/>
    </source>
</evidence>
<dbReference type="SUPFAM" id="SSF53067">
    <property type="entry name" value="Actin-like ATPase domain"/>
    <property type="match status" value="1"/>
</dbReference>
<proteinExistence type="predicted"/>
<protein>
    <submittedName>
        <fullName evidence="1">ParM/StbA family protein</fullName>
    </submittedName>
</protein>
<accession>A0A4Q0LNW2</accession>
<dbReference type="EMBL" id="SCLX01000034">
    <property type="protein sequence ID" value="RXF57535.1"/>
    <property type="molecule type" value="Genomic_DNA"/>
</dbReference>
<dbReference type="Proteomes" id="UP000289808">
    <property type="component" value="Unassembled WGS sequence"/>
</dbReference>
<sequence length="418" mass="46444">MKKDTLVFTNDLGYGKDKGSFEYKSFVQPSVISEVIQSGLDPVDADNEEAVKNTVDNLLNELDVTINSKGFNDAENNQKEFLVGNAASTSTLRKQTFDVFKLEKKYNTDMALILPLSIAAAKVVQKAYAEGKDIFKGLSADIDLFTALPITQLGTRDTSEKIKSAYAERFTTDNHVVQINTFNKTISVTLTFNKVYVLKEGEIATVLAIKYGPDELKQAIMEDVKKNNPTRIDDAKELIENPQNVLGIDIGQGTTDCPLIMNGKTNIDASNTISFGYGQVLENGYRYFNKMSDSFNVGTLSEFDDILNSDSENKNDIANQKIVQKAVNASIPDLNSEISRELSQILHLDPSLKVIFVFGGGSIPLMEQTNLRKELQKDLDDYRSSALLIWVDEKYAPILNNLGLEIYAKVIEGQKKQN</sequence>
<gene>
    <name evidence="1" type="ORF">ERD32_06695</name>
</gene>
<comment type="caution">
    <text evidence="1">The sequence shown here is derived from an EMBL/GenBank/DDBJ whole genome shotgun (WGS) entry which is preliminary data.</text>
</comment>